<sequence>MDPPTSSTFDAFYAAAQSSALKTVRNSAALPADLAFHRSINPELSKNIDAFSEKVLNLTNRLLALAHTTDSANVRAGKGKARLENQDDFVDSFGGLVVDVVDQLFERTDSCLDEHLGRKKAPAIEINPRVEPKSKSTTRGQLDPGLQHAYALKKPQLRFSRKPDNSEQPWYPTLSHKFNAQIPLGHAYRDSDAMHYDNPPPTTHPYQYEITHTTYPSRMFTTLSPIEPKPFDDTPLNWVATPADFNAMLEKLRNAQEIAVDLEHHNYRTYGGFVCLMQLSTREEDWIVDTLMLREELTELNEVFTDPKIVKVFHGAESDIIWLQQDFNLYIVNLFDTYHASKILEFPRHGLANLLEMYCDFTPDKQYQLADWRIRPLPEAMLNYARSDTHFLLFVYDNLRNALLDRALSRAQSRAQSPHSRSASPLPADVSHALVKEVLSRSQETALRTYTKEVYDFDGTGPGGWETMARKWNKLDLLVDGVEQEVFKAVHYWRDRVAREDDESTRYVLPNHHIFQLAEHPPADMAALLAIFRSVPPVIRRRAKELLEVVRGAVGAYKKRDAPSTSSKKPPPAAPESVPALLSSDGMSSIPTSVTPSLDIWAQRDTKSNIAVSSSLLGTSSKSATKKPSYAASQSSLLGSAFASSSKSTSGSEHYTEVIKRIHDSLVIAPTAPQVASASTASGQAAPSTNAVADAPTDTFTGMQVEVPFVPLAQRKKPASDPVEDTIVVVGQARQKKRKRTKAADGAGEDAGSAKAATAGKASGDKAAVDEAEATPFDFDAVPNILDDRPTQDDAKPRKRKKQAKGPAFTYGDFPAPPKAHSELKSGNQSHTFK</sequence>
<proteinExistence type="inferred from homology"/>
<dbReference type="SMART" id="SM00474">
    <property type="entry name" value="35EXOc"/>
    <property type="match status" value="1"/>
</dbReference>
<keyword evidence="5" id="KW-0271">Exosome</keyword>
<dbReference type="EMBL" id="JASNQZ010000001">
    <property type="protein sequence ID" value="KAL0960894.1"/>
    <property type="molecule type" value="Genomic_DNA"/>
</dbReference>
<evidence type="ECO:0000256" key="6">
    <source>
        <dbReference type="ARBA" id="ARBA00022839"/>
    </source>
</evidence>
<organism evidence="11 12">
    <name type="scientific">Hohenbuehelia grisea</name>
    <dbReference type="NCBI Taxonomy" id="104357"/>
    <lineage>
        <taxon>Eukaryota</taxon>
        <taxon>Fungi</taxon>
        <taxon>Dikarya</taxon>
        <taxon>Basidiomycota</taxon>
        <taxon>Agaricomycotina</taxon>
        <taxon>Agaricomycetes</taxon>
        <taxon>Agaricomycetidae</taxon>
        <taxon>Agaricales</taxon>
        <taxon>Pleurotineae</taxon>
        <taxon>Pleurotaceae</taxon>
        <taxon>Hohenbuehelia</taxon>
    </lineage>
</organism>
<evidence type="ECO:0000313" key="12">
    <source>
        <dbReference type="Proteomes" id="UP001556367"/>
    </source>
</evidence>
<feature type="compositionally biased region" description="Polar residues" evidence="9">
    <location>
        <begin position="825"/>
        <end position="834"/>
    </location>
</feature>
<keyword evidence="3" id="KW-0540">Nuclease</keyword>
<dbReference type="Gene3D" id="1.10.150.80">
    <property type="entry name" value="HRDC domain"/>
    <property type="match status" value="1"/>
</dbReference>
<gene>
    <name evidence="11" type="ORF">HGRIS_005903</name>
</gene>
<keyword evidence="12" id="KW-1185">Reference proteome</keyword>
<comment type="similarity">
    <text evidence="8">Belongs to the exosome component 10/RRP6 family.</text>
</comment>
<evidence type="ECO:0000256" key="9">
    <source>
        <dbReference type="SAM" id="MobiDB-lite"/>
    </source>
</evidence>
<name>A0ABR3JZ54_9AGAR</name>
<evidence type="ECO:0000256" key="8">
    <source>
        <dbReference type="ARBA" id="ARBA00043957"/>
    </source>
</evidence>
<evidence type="ECO:0000256" key="1">
    <source>
        <dbReference type="ARBA" id="ARBA00004123"/>
    </source>
</evidence>
<dbReference type="SMART" id="SM00341">
    <property type="entry name" value="HRDC"/>
    <property type="match status" value="1"/>
</dbReference>
<dbReference type="InterPro" id="IPR049559">
    <property type="entry name" value="Rrp6p-like_exo"/>
</dbReference>
<dbReference type="InterPro" id="IPR012588">
    <property type="entry name" value="Exosome-assoc_fac_Rrp6_N"/>
</dbReference>
<evidence type="ECO:0000256" key="4">
    <source>
        <dbReference type="ARBA" id="ARBA00022801"/>
    </source>
</evidence>
<keyword evidence="2" id="KW-0698">rRNA processing</keyword>
<dbReference type="InterPro" id="IPR044876">
    <property type="entry name" value="HRDC_dom_sf"/>
</dbReference>
<comment type="caution">
    <text evidence="11">The sequence shown here is derived from an EMBL/GenBank/DDBJ whole genome shotgun (WGS) entry which is preliminary data.</text>
</comment>
<dbReference type="InterPro" id="IPR002121">
    <property type="entry name" value="HRDC_dom"/>
</dbReference>
<dbReference type="Pfam" id="PF00570">
    <property type="entry name" value="HRDC"/>
    <property type="match status" value="1"/>
</dbReference>
<feature type="compositionally biased region" description="Basic and acidic residues" evidence="9">
    <location>
        <begin position="786"/>
        <end position="796"/>
    </location>
</feature>
<keyword evidence="6" id="KW-0269">Exonuclease</keyword>
<dbReference type="PANTHER" id="PTHR12124:SF47">
    <property type="entry name" value="EXOSOME COMPONENT 10"/>
    <property type="match status" value="1"/>
</dbReference>
<keyword evidence="4" id="KW-0378">Hydrolase</keyword>
<dbReference type="SUPFAM" id="SSF47819">
    <property type="entry name" value="HRDC-like"/>
    <property type="match status" value="1"/>
</dbReference>
<reference evidence="12" key="1">
    <citation type="submission" date="2024-06" db="EMBL/GenBank/DDBJ databases">
        <title>Multi-omics analyses provide insights into the biosynthesis of the anticancer antibiotic pleurotin in Hohenbuehelia grisea.</title>
        <authorList>
            <person name="Weaver J.A."/>
            <person name="Alberti F."/>
        </authorList>
    </citation>
    <scope>NUCLEOTIDE SEQUENCE [LARGE SCALE GENOMIC DNA]</scope>
    <source>
        <strain evidence="12">T-177</strain>
    </source>
</reference>
<evidence type="ECO:0000256" key="7">
    <source>
        <dbReference type="ARBA" id="ARBA00023242"/>
    </source>
</evidence>
<dbReference type="PROSITE" id="PS50967">
    <property type="entry name" value="HRDC"/>
    <property type="match status" value="1"/>
</dbReference>
<evidence type="ECO:0000259" key="10">
    <source>
        <dbReference type="PROSITE" id="PS50967"/>
    </source>
</evidence>
<dbReference type="Proteomes" id="UP001556367">
    <property type="component" value="Unassembled WGS sequence"/>
</dbReference>
<evidence type="ECO:0000256" key="2">
    <source>
        <dbReference type="ARBA" id="ARBA00022552"/>
    </source>
</evidence>
<feature type="domain" description="HRDC" evidence="10">
    <location>
        <begin position="480"/>
        <end position="560"/>
    </location>
</feature>
<dbReference type="InterPro" id="IPR012337">
    <property type="entry name" value="RNaseH-like_sf"/>
</dbReference>
<keyword evidence="7" id="KW-0539">Nucleus</keyword>
<dbReference type="Pfam" id="PF01612">
    <property type="entry name" value="DNA_pol_A_exo1"/>
    <property type="match status" value="1"/>
</dbReference>
<comment type="subcellular location">
    <subcellularLocation>
        <location evidence="1">Nucleus</location>
    </subcellularLocation>
</comment>
<accession>A0ABR3JZ54</accession>
<evidence type="ECO:0000256" key="3">
    <source>
        <dbReference type="ARBA" id="ARBA00022722"/>
    </source>
</evidence>
<dbReference type="SUPFAM" id="SSF53098">
    <property type="entry name" value="Ribonuclease H-like"/>
    <property type="match status" value="1"/>
</dbReference>
<dbReference type="InterPro" id="IPR010997">
    <property type="entry name" value="HRDC-like_sf"/>
</dbReference>
<dbReference type="Gene3D" id="3.30.420.10">
    <property type="entry name" value="Ribonuclease H-like superfamily/Ribonuclease H"/>
    <property type="match status" value="1"/>
</dbReference>
<feature type="region of interest" description="Disordered" evidence="9">
    <location>
        <begin position="558"/>
        <end position="588"/>
    </location>
</feature>
<dbReference type="InterPro" id="IPR036397">
    <property type="entry name" value="RNaseH_sf"/>
</dbReference>
<feature type="compositionally biased region" description="Low complexity" evidence="9">
    <location>
        <begin position="744"/>
        <end position="762"/>
    </location>
</feature>
<dbReference type="InterPro" id="IPR002562">
    <property type="entry name" value="3'-5'_exonuclease_dom"/>
</dbReference>
<protein>
    <recommendedName>
        <fullName evidence="10">HRDC domain-containing protein</fullName>
    </recommendedName>
</protein>
<feature type="region of interest" description="Disordered" evidence="9">
    <location>
        <begin position="730"/>
        <end position="834"/>
    </location>
</feature>
<dbReference type="PANTHER" id="PTHR12124">
    <property type="entry name" value="POLYMYOSITIS/SCLERODERMA AUTOANTIGEN-RELATED"/>
    <property type="match status" value="1"/>
</dbReference>
<dbReference type="InterPro" id="IPR045092">
    <property type="entry name" value="Rrp6-like"/>
</dbReference>
<evidence type="ECO:0000313" key="11">
    <source>
        <dbReference type="EMBL" id="KAL0960894.1"/>
    </source>
</evidence>
<dbReference type="CDD" id="cd06147">
    <property type="entry name" value="Rrp6p_like_exo"/>
    <property type="match status" value="1"/>
</dbReference>
<feature type="compositionally biased region" description="Low complexity" evidence="9">
    <location>
        <begin position="575"/>
        <end position="584"/>
    </location>
</feature>
<dbReference type="Pfam" id="PF08066">
    <property type="entry name" value="PMC2NT"/>
    <property type="match status" value="1"/>
</dbReference>
<evidence type="ECO:0000256" key="5">
    <source>
        <dbReference type="ARBA" id="ARBA00022835"/>
    </source>
</evidence>